<keyword evidence="2" id="KW-1185">Reference proteome</keyword>
<evidence type="ECO:0000313" key="2">
    <source>
        <dbReference type="Proteomes" id="UP001549047"/>
    </source>
</evidence>
<gene>
    <name evidence="1" type="ORF">ABID16_003136</name>
</gene>
<organism evidence="1 2">
    <name type="scientific">Rhizobium aquaticum</name>
    <dbReference type="NCBI Taxonomy" id="1549636"/>
    <lineage>
        <taxon>Bacteria</taxon>
        <taxon>Pseudomonadati</taxon>
        <taxon>Pseudomonadota</taxon>
        <taxon>Alphaproteobacteria</taxon>
        <taxon>Hyphomicrobiales</taxon>
        <taxon>Rhizobiaceae</taxon>
        <taxon>Rhizobium/Agrobacterium group</taxon>
        <taxon>Rhizobium</taxon>
    </lineage>
</organism>
<reference evidence="1 2" key="1">
    <citation type="submission" date="2024-06" db="EMBL/GenBank/DDBJ databases">
        <title>Genomic Encyclopedia of Type Strains, Phase IV (KMG-IV): sequencing the most valuable type-strain genomes for metagenomic binning, comparative biology and taxonomic classification.</title>
        <authorList>
            <person name="Goeker M."/>
        </authorList>
    </citation>
    <scope>NUCLEOTIDE SEQUENCE [LARGE SCALE GENOMIC DNA]</scope>
    <source>
        <strain evidence="1 2">DSM 29780</strain>
    </source>
</reference>
<comment type="caution">
    <text evidence="1">The sequence shown here is derived from an EMBL/GenBank/DDBJ whole genome shotgun (WGS) entry which is preliminary data.</text>
</comment>
<evidence type="ECO:0000313" key="1">
    <source>
        <dbReference type="EMBL" id="MET3614793.1"/>
    </source>
</evidence>
<dbReference type="EMBL" id="JBEPMB010000005">
    <property type="protein sequence ID" value="MET3614793.1"/>
    <property type="molecule type" value="Genomic_DNA"/>
</dbReference>
<name>A0ABV2J2E4_9HYPH</name>
<sequence>MSVMHLFLKLHQLAAGRGDGLRPEWLELLTSVMSADGARPQPPVLTVVQPGNHPDGVAVVPTEQGIAEFGPAERKALA</sequence>
<protein>
    <submittedName>
        <fullName evidence="1">Uncharacterized protein</fullName>
    </submittedName>
</protein>
<proteinExistence type="predicted"/>
<dbReference type="Proteomes" id="UP001549047">
    <property type="component" value="Unassembled WGS sequence"/>
</dbReference>
<accession>A0ABV2J2E4</accession>
<dbReference type="RefSeq" id="WP_354557286.1">
    <property type="nucleotide sequence ID" value="NZ_JBEPMB010000005.1"/>
</dbReference>